<protein>
    <submittedName>
        <fullName evidence="2">Uncharacterized protein</fullName>
    </submittedName>
</protein>
<feature type="transmembrane region" description="Helical" evidence="1">
    <location>
        <begin position="48"/>
        <end position="71"/>
    </location>
</feature>
<evidence type="ECO:0000313" key="2">
    <source>
        <dbReference type="EMBL" id="KAG0142252.1"/>
    </source>
</evidence>
<keyword evidence="1" id="KW-0472">Membrane</keyword>
<proteinExistence type="predicted"/>
<evidence type="ECO:0000313" key="3">
    <source>
        <dbReference type="Proteomes" id="UP000886653"/>
    </source>
</evidence>
<evidence type="ECO:0000256" key="1">
    <source>
        <dbReference type="SAM" id="Phobius"/>
    </source>
</evidence>
<dbReference type="Proteomes" id="UP000886653">
    <property type="component" value="Unassembled WGS sequence"/>
</dbReference>
<gene>
    <name evidence="2" type="ORF">CROQUDRAFT_242952</name>
</gene>
<dbReference type="EMBL" id="MU167355">
    <property type="protein sequence ID" value="KAG0142252.1"/>
    <property type="molecule type" value="Genomic_DNA"/>
</dbReference>
<keyword evidence="1" id="KW-0812">Transmembrane</keyword>
<keyword evidence="3" id="KW-1185">Reference proteome</keyword>
<comment type="caution">
    <text evidence="2">The sequence shown here is derived from an EMBL/GenBank/DDBJ whole genome shotgun (WGS) entry which is preliminary data.</text>
</comment>
<feature type="transmembrane region" description="Helical" evidence="1">
    <location>
        <begin position="108"/>
        <end position="125"/>
    </location>
</feature>
<organism evidence="2 3">
    <name type="scientific">Cronartium quercuum f. sp. fusiforme G11</name>
    <dbReference type="NCBI Taxonomy" id="708437"/>
    <lineage>
        <taxon>Eukaryota</taxon>
        <taxon>Fungi</taxon>
        <taxon>Dikarya</taxon>
        <taxon>Basidiomycota</taxon>
        <taxon>Pucciniomycotina</taxon>
        <taxon>Pucciniomycetes</taxon>
        <taxon>Pucciniales</taxon>
        <taxon>Coleosporiaceae</taxon>
        <taxon>Cronartium</taxon>
    </lineage>
</organism>
<sequence length="149" mass="16914">MPCLYQSLLSGYFPSLIPNTSSLPMLGKPPSESCYEGMPHLDELGRCIRYGILFYLISVLILILLFQTGRLFSKPSLNYKNHLLGFLQSRFFYMDTLWWASLEVGLELPISILGNISLFLLYLLVSRQPPVHPVAETESSAYPDKSTDF</sequence>
<keyword evidence="1" id="KW-1133">Transmembrane helix</keyword>
<accession>A0A9P6T7N8</accession>
<reference evidence="2" key="1">
    <citation type="submission" date="2013-11" db="EMBL/GenBank/DDBJ databases">
        <title>Genome sequence of the fusiform rust pathogen reveals effectors for host alternation and coevolution with pine.</title>
        <authorList>
            <consortium name="DOE Joint Genome Institute"/>
            <person name="Smith K."/>
            <person name="Pendleton A."/>
            <person name="Kubisiak T."/>
            <person name="Anderson C."/>
            <person name="Salamov A."/>
            <person name="Aerts A."/>
            <person name="Riley R."/>
            <person name="Clum A."/>
            <person name="Lindquist E."/>
            <person name="Ence D."/>
            <person name="Campbell M."/>
            <person name="Kronenberg Z."/>
            <person name="Feau N."/>
            <person name="Dhillon B."/>
            <person name="Hamelin R."/>
            <person name="Burleigh J."/>
            <person name="Smith J."/>
            <person name="Yandell M."/>
            <person name="Nelson C."/>
            <person name="Grigoriev I."/>
            <person name="Davis J."/>
        </authorList>
    </citation>
    <scope>NUCLEOTIDE SEQUENCE</scope>
    <source>
        <strain evidence="2">G11</strain>
    </source>
</reference>
<dbReference type="AlphaFoldDB" id="A0A9P6T7N8"/>
<name>A0A9P6T7N8_9BASI</name>